<dbReference type="InterPro" id="IPR050518">
    <property type="entry name" value="Rpo3/RPB3_RNA_Pol_subunit"/>
</dbReference>
<dbReference type="GO" id="GO:0006351">
    <property type="term" value="P:DNA-templated transcription"/>
    <property type="evidence" value="ECO:0007669"/>
    <property type="project" value="InterPro"/>
</dbReference>
<dbReference type="SUPFAM" id="SSF55257">
    <property type="entry name" value="RBP11-like subunits of RNA polymerase"/>
    <property type="match status" value="2"/>
</dbReference>
<dbReference type="PANTHER" id="PTHR11800">
    <property type="entry name" value="DNA-DIRECTED RNA POLYMERASE"/>
    <property type="match status" value="1"/>
</dbReference>
<feature type="domain" description="DNA-directed RNA polymerase RpoA/D/Rpb3-type" evidence="3">
    <location>
        <begin position="14"/>
        <end position="267"/>
    </location>
</feature>
<dbReference type="Gene3D" id="2.170.120.12">
    <property type="entry name" value="DNA-directed RNA polymerase, insert domain"/>
    <property type="match status" value="1"/>
</dbReference>
<dbReference type="SMART" id="SM00662">
    <property type="entry name" value="RPOLD"/>
    <property type="match status" value="1"/>
</dbReference>
<sequence length="368" mass="43076">MGPKVDNIFLDNDVLQFTLQNVNVTIANTIRRVILSDIETCVFRTYPHDKCDATFEVNTTRLNNEILKQRLSCIPIHIDDDEFPIDNFVLVIDKENTSNMVDYVTTEDFKLYDKITNNYMPQKDVEKIFPKNTISSQYIDLVRLRPKISSEIPGERLKLTCKISKSCARNDSMFNVACNSSYGFTPDKNKIDIEWKKKEEELKKDEKLTSDDIDYLKRDWYTLDAKRIFIPNSFDFTIQTVGPFSAYQLVKRSCKFIYDDIIDFKANISEVPINMSDTTIENSFDIILHNKDHSFGKCLEYLLYTKYYEGDETLSYCGFQKKHPHDEYSIIRLGYKNIVEKDTVIKNMSEACDEGEQLFKEIEQLFIE</sequence>
<keyword evidence="2" id="KW-0804">Transcription</keyword>
<dbReference type="Gene3D" id="3.30.1360.10">
    <property type="entry name" value="RNA polymerase, RBP11-like subunit"/>
    <property type="match status" value="2"/>
</dbReference>
<dbReference type="GO" id="GO:0046983">
    <property type="term" value="F:protein dimerization activity"/>
    <property type="evidence" value="ECO:0007669"/>
    <property type="project" value="InterPro"/>
</dbReference>
<keyword evidence="1" id="KW-0240">DNA-directed RNA polymerase</keyword>
<organism evidence="4">
    <name type="scientific">viral metagenome</name>
    <dbReference type="NCBI Taxonomy" id="1070528"/>
    <lineage>
        <taxon>unclassified sequences</taxon>
        <taxon>metagenomes</taxon>
        <taxon>organismal metagenomes</taxon>
    </lineage>
</organism>
<reference evidence="4" key="1">
    <citation type="journal article" date="2020" name="Nature">
        <title>Giant virus diversity and host interactions through global metagenomics.</title>
        <authorList>
            <person name="Schulz F."/>
            <person name="Roux S."/>
            <person name="Paez-Espino D."/>
            <person name="Jungbluth S."/>
            <person name="Walsh D.A."/>
            <person name="Denef V.J."/>
            <person name="McMahon K.D."/>
            <person name="Konstantinidis K.T."/>
            <person name="Eloe-Fadrosh E.A."/>
            <person name="Kyrpides N.C."/>
            <person name="Woyke T."/>
        </authorList>
    </citation>
    <scope>NUCLEOTIDE SEQUENCE</scope>
    <source>
        <strain evidence="4">GVMAG-M-3300027810-10</strain>
    </source>
</reference>
<dbReference type="GO" id="GO:0000428">
    <property type="term" value="C:DNA-directed RNA polymerase complex"/>
    <property type="evidence" value="ECO:0007669"/>
    <property type="project" value="UniProtKB-KW"/>
</dbReference>
<proteinExistence type="predicted"/>
<evidence type="ECO:0000256" key="1">
    <source>
        <dbReference type="ARBA" id="ARBA00022478"/>
    </source>
</evidence>
<dbReference type="PANTHER" id="PTHR11800:SF2">
    <property type="entry name" value="DNA-DIRECTED RNA POLYMERASE II SUBUNIT RPB3"/>
    <property type="match status" value="1"/>
</dbReference>
<name>A0A6C0LJ55_9ZZZZ</name>
<evidence type="ECO:0000259" key="3">
    <source>
        <dbReference type="SMART" id="SM00662"/>
    </source>
</evidence>
<protein>
    <recommendedName>
        <fullName evidence="3">DNA-directed RNA polymerase RpoA/D/Rpb3-type domain-containing protein</fullName>
    </recommendedName>
</protein>
<dbReference type="Pfam" id="PF01193">
    <property type="entry name" value="RNA_pol_L"/>
    <property type="match status" value="1"/>
</dbReference>
<evidence type="ECO:0000313" key="4">
    <source>
        <dbReference type="EMBL" id="QHU29908.1"/>
    </source>
</evidence>
<dbReference type="GO" id="GO:0003899">
    <property type="term" value="F:DNA-directed RNA polymerase activity"/>
    <property type="evidence" value="ECO:0007669"/>
    <property type="project" value="InterPro"/>
</dbReference>
<dbReference type="AlphaFoldDB" id="A0A6C0LJ55"/>
<dbReference type="EMBL" id="MN740498">
    <property type="protein sequence ID" value="QHU29908.1"/>
    <property type="molecule type" value="Genomic_DNA"/>
</dbReference>
<evidence type="ECO:0000256" key="2">
    <source>
        <dbReference type="ARBA" id="ARBA00023163"/>
    </source>
</evidence>
<dbReference type="InterPro" id="IPR036643">
    <property type="entry name" value="RNApol_insert_sf"/>
</dbReference>
<dbReference type="InterPro" id="IPR011263">
    <property type="entry name" value="DNA-dir_RNA_pol_RpoA/D/Rpb3"/>
</dbReference>
<dbReference type="InterPro" id="IPR036603">
    <property type="entry name" value="RBP11-like"/>
</dbReference>
<accession>A0A6C0LJ55</accession>